<proteinExistence type="predicted"/>
<organism evidence="3 4">
    <name type="scientific">Ichthyobacterium seriolicida</name>
    <dbReference type="NCBI Taxonomy" id="242600"/>
    <lineage>
        <taxon>Bacteria</taxon>
        <taxon>Pseudomonadati</taxon>
        <taxon>Bacteroidota</taxon>
        <taxon>Flavobacteriia</taxon>
        <taxon>Flavobacteriales</taxon>
        <taxon>Ichthyobacteriaceae</taxon>
        <taxon>Ichthyobacterium</taxon>
    </lineage>
</organism>
<evidence type="ECO:0000256" key="1">
    <source>
        <dbReference type="SAM" id="MobiDB-lite"/>
    </source>
</evidence>
<dbReference type="OrthoDB" id="1521716at2"/>
<feature type="chain" id="PRO_5009618701" description="Lipoprotein" evidence="2">
    <location>
        <begin position="22"/>
        <end position="423"/>
    </location>
</feature>
<name>A0A1J1E5Y3_9FLAO</name>
<dbReference type="SUPFAM" id="SSF51126">
    <property type="entry name" value="Pectin lyase-like"/>
    <property type="match status" value="1"/>
</dbReference>
<dbReference type="AlphaFoldDB" id="A0A1J1E5Y3"/>
<dbReference type="KEGG" id="ise:JBKA6_0721"/>
<evidence type="ECO:0000256" key="2">
    <source>
        <dbReference type="SAM" id="SignalP"/>
    </source>
</evidence>
<evidence type="ECO:0008006" key="5">
    <source>
        <dbReference type="Google" id="ProtNLM"/>
    </source>
</evidence>
<dbReference type="PANTHER" id="PTHR41339:SF1">
    <property type="entry name" value="SECRETED PROTEIN"/>
    <property type="match status" value="1"/>
</dbReference>
<feature type="region of interest" description="Disordered" evidence="1">
    <location>
        <begin position="247"/>
        <end position="289"/>
    </location>
</feature>
<evidence type="ECO:0000313" key="3">
    <source>
        <dbReference type="EMBL" id="BAV94734.1"/>
    </source>
</evidence>
<reference evidence="3 4" key="1">
    <citation type="submission" date="2014-03" db="EMBL/GenBank/DDBJ databases">
        <title>complete genome sequence of Flavobacteriaceae bacterium JBKA-6.</title>
        <authorList>
            <person name="Takano T."/>
            <person name="Nakamura Y."/>
            <person name="Takuma S."/>
            <person name="Yasuike M."/>
            <person name="Matsuyama T."/>
            <person name="Sakai T."/>
            <person name="Fujiwara A."/>
            <person name="Kimoto K."/>
            <person name="Fukuda Y."/>
            <person name="Kondo H."/>
            <person name="Hirono I."/>
            <person name="Nakayasu C."/>
        </authorList>
    </citation>
    <scope>NUCLEOTIDE SEQUENCE [LARGE SCALE GENOMIC DNA]</scope>
    <source>
        <strain evidence="3 4">JBKA-6</strain>
    </source>
</reference>
<dbReference type="EMBL" id="AP014564">
    <property type="protein sequence ID" value="BAV94734.1"/>
    <property type="molecule type" value="Genomic_DNA"/>
</dbReference>
<keyword evidence="4" id="KW-1185">Reference proteome</keyword>
<feature type="compositionally biased region" description="Basic and acidic residues" evidence="1">
    <location>
        <begin position="251"/>
        <end position="261"/>
    </location>
</feature>
<dbReference type="InterPro" id="IPR011050">
    <property type="entry name" value="Pectin_lyase_fold/virulence"/>
</dbReference>
<dbReference type="PANTHER" id="PTHR41339">
    <property type="entry name" value="LIPL48"/>
    <property type="match status" value="1"/>
</dbReference>
<dbReference type="Proteomes" id="UP000243197">
    <property type="component" value="Chromosome"/>
</dbReference>
<dbReference type="RefSeq" id="WP_096685953.1">
    <property type="nucleotide sequence ID" value="NZ_AP014564.1"/>
</dbReference>
<feature type="signal peptide" evidence="2">
    <location>
        <begin position="1"/>
        <end position="21"/>
    </location>
</feature>
<accession>A0A1J1E5Y3</accession>
<protein>
    <recommendedName>
        <fullName evidence="5">Lipoprotein</fullName>
    </recommendedName>
</protein>
<gene>
    <name evidence="3" type="ORF">JBKA6_0721</name>
</gene>
<sequence>MKTLKIKILLLSILFTVISCKEDIPGNNDQPNNESKKYDLKGDITKNTTLKGGITYTLIGGVKVKDGVTVTIEPGTIIKSHPTEPSVAFLLFERGSKIKAKGTKEKPIVFTSGKTDKKAGDWGGVILCGKAPINMGKEATSEVANVTYGGNVNDDNSGIMEYVRIEYTGNIINESKEHNGLTLNGVGSGTTIDYVQVYKGKDDGFEFFGGTVNASHLVSTDCKDDSFDWTYGWVGKGQFWLAKQGSNNGDRGIEGDNDSRNNDSTPYSAPVLSNISLHGSKKSGDSGSMGLKLRAGTKVKIYNAVVEGFSKLGDIQHDQTIANLNDGSLLIQNSIFRNNTTNTFAYLNNDRTPANPSDGKAINHDDNNNTYSNNNSKTYDITTKAKSISQEDAWFDNVNYIGAFSEAERGTNGKNDWTTGWTK</sequence>
<keyword evidence="2" id="KW-0732">Signal</keyword>
<evidence type="ECO:0000313" key="4">
    <source>
        <dbReference type="Proteomes" id="UP000243197"/>
    </source>
</evidence>
<dbReference type="PROSITE" id="PS51257">
    <property type="entry name" value="PROKAR_LIPOPROTEIN"/>
    <property type="match status" value="1"/>
</dbReference>
<feature type="compositionally biased region" description="Polar residues" evidence="1">
    <location>
        <begin position="262"/>
        <end position="275"/>
    </location>
</feature>